<keyword evidence="1" id="KW-0472">Membrane</keyword>
<feature type="transmembrane region" description="Helical" evidence="1">
    <location>
        <begin position="209"/>
        <end position="240"/>
    </location>
</feature>
<proteinExistence type="predicted"/>
<evidence type="ECO:0000313" key="3">
    <source>
        <dbReference type="Proteomes" id="UP000256708"/>
    </source>
</evidence>
<keyword evidence="1" id="KW-0812">Transmembrane</keyword>
<evidence type="ECO:0008006" key="4">
    <source>
        <dbReference type="Google" id="ProtNLM"/>
    </source>
</evidence>
<name>A0A3D8LFA2_9BACT</name>
<feature type="transmembrane region" description="Helical" evidence="1">
    <location>
        <begin position="124"/>
        <end position="144"/>
    </location>
</feature>
<feature type="transmembrane region" description="Helical" evidence="1">
    <location>
        <begin position="6"/>
        <end position="21"/>
    </location>
</feature>
<feature type="transmembrane region" description="Helical" evidence="1">
    <location>
        <begin position="33"/>
        <end position="54"/>
    </location>
</feature>
<dbReference type="OrthoDB" id="876946at2"/>
<organism evidence="2 3">
    <name type="scientific">Pontibacter diazotrophicus</name>
    <dbReference type="NCBI Taxonomy" id="1400979"/>
    <lineage>
        <taxon>Bacteria</taxon>
        <taxon>Pseudomonadati</taxon>
        <taxon>Bacteroidota</taxon>
        <taxon>Cytophagia</taxon>
        <taxon>Cytophagales</taxon>
        <taxon>Hymenobacteraceae</taxon>
        <taxon>Pontibacter</taxon>
    </lineage>
</organism>
<dbReference type="EMBL" id="QRGR01000005">
    <property type="protein sequence ID" value="RDV16077.1"/>
    <property type="molecule type" value="Genomic_DNA"/>
</dbReference>
<keyword evidence="3" id="KW-1185">Reference proteome</keyword>
<feature type="transmembrane region" description="Helical" evidence="1">
    <location>
        <begin position="376"/>
        <end position="395"/>
    </location>
</feature>
<feature type="transmembrane region" description="Helical" evidence="1">
    <location>
        <begin position="156"/>
        <end position="174"/>
    </location>
</feature>
<dbReference type="AlphaFoldDB" id="A0A3D8LFA2"/>
<reference evidence="3" key="1">
    <citation type="submission" date="2018-08" db="EMBL/GenBank/DDBJ databases">
        <authorList>
            <person name="Liu Z.-W."/>
            <person name="Du Z.-J."/>
        </authorList>
    </citation>
    <scope>NUCLEOTIDE SEQUENCE [LARGE SCALE GENOMIC DNA]</scope>
    <source>
        <strain evidence="3">H4X</strain>
    </source>
</reference>
<feature type="transmembrane region" description="Helical" evidence="1">
    <location>
        <begin position="252"/>
        <end position="271"/>
    </location>
</feature>
<accession>A0A3D8LFA2</accession>
<sequence>MSILVYVLNFLLLGGLVWWMQRQEWLEELKPYFYPALMLKLVCGIMLGVLYFYYYGEGDTTFYHKRALWAVDILYHDGLQDYLKYLLVDEVPQHSPLSAVQVPYYSSAWNVVKLISVPLAFTAGSYYLCSVYLSLLSFAGVWFLVNKLSNYFPGTAKAAVISFLFIPSVVFWSSGIIKESFIMGGMGMLVGSCLELLQPGTTRVKIKYMLLALVGVLLIWYVKYFVAIALGFFLLSVFVLKILNTAKALEGISVYLKVVAAVLLFIGIAFVSSRLNYNLNFSQMPVTVYNNYLEYRLISEEKPSINLPTLEPTYFSFVIHAPLAFFNILLRPFLWEVYNPVTFVAAIENTFVLILLLLFCWDAFRNKIRFSSNNYLLPATVCYILLMGILLAYSMPNFGTLSRYRIVFLPFLLYLLFLSPSTNRLLLHFRFKKKI</sequence>
<protein>
    <recommendedName>
        <fullName evidence="4">Glycosyltransferase RgtA/B/C/D-like domain-containing protein</fullName>
    </recommendedName>
</protein>
<feature type="transmembrane region" description="Helical" evidence="1">
    <location>
        <begin position="407"/>
        <end position="427"/>
    </location>
</feature>
<dbReference type="RefSeq" id="WP_115564487.1">
    <property type="nucleotide sequence ID" value="NZ_QRGR01000005.1"/>
</dbReference>
<feature type="transmembrane region" description="Helical" evidence="1">
    <location>
        <begin position="180"/>
        <end position="197"/>
    </location>
</feature>
<feature type="transmembrane region" description="Helical" evidence="1">
    <location>
        <begin position="341"/>
        <end position="364"/>
    </location>
</feature>
<keyword evidence="1" id="KW-1133">Transmembrane helix</keyword>
<evidence type="ECO:0000256" key="1">
    <source>
        <dbReference type="SAM" id="Phobius"/>
    </source>
</evidence>
<gene>
    <name evidence="2" type="ORF">DXT99_05245</name>
</gene>
<evidence type="ECO:0000313" key="2">
    <source>
        <dbReference type="EMBL" id="RDV16077.1"/>
    </source>
</evidence>
<dbReference type="Proteomes" id="UP000256708">
    <property type="component" value="Unassembled WGS sequence"/>
</dbReference>
<comment type="caution">
    <text evidence="2">The sequence shown here is derived from an EMBL/GenBank/DDBJ whole genome shotgun (WGS) entry which is preliminary data.</text>
</comment>